<keyword evidence="12" id="KW-0418">Kinase</keyword>
<feature type="binding site" evidence="7">
    <location>
        <position position="373"/>
    </location>
    <ligand>
        <name>ATP</name>
        <dbReference type="ChEBI" id="CHEBI:30616"/>
    </ligand>
</feature>
<dbReference type="Pfam" id="PF07714">
    <property type="entry name" value="PK_Tyr_Ser-Thr"/>
    <property type="match status" value="1"/>
</dbReference>
<dbReference type="InterPro" id="IPR001245">
    <property type="entry name" value="Ser-Thr/Tyr_kinase_cat_dom"/>
</dbReference>
<feature type="chain" id="PRO_5029885362" evidence="10">
    <location>
        <begin position="23"/>
        <end position="637"/>
    </location>
</feature>
<keyword evidence="10" id="KW-0732">Signal</keyword>
<dbReference type="AlphaFoldDB" id="A0A7J0GMT2"/>
<dbReference type="SUPFAM" id="SSF56112">
    <property type="entry name" value="Protein kinase-like (PK-like)"/>
    <property type="match status" value="1"/>
</dbReference>
<keyword evidence="6 9" id="KW-0472">Membrane</keyword>
<comment type="subcellular location">
    <subcellularLocation>
        <location evidence="1">Membrane</location>
    </subcellularLocation>
</comment>
<dbReference type="PANTHER" id="PTHR48010">
    <property type="entry name" value="OS05G0588300 PROTEIN"/>
    <property type="match status" value="1"/>
</dbReference>
<dbReference type="Gene3D" id="3.30.200.20">
    <property type="entry name" value="Phosphorylase Kinase, domain 1"/>
    <property type="match status" value="1"/>
</dbReference>
<organism evidence="12 13">
    <name type="scientific">Actinidia rufa</name>
    <dbReference type="NCBI Taxonomy" id="165716"/>
    <lineage>
        <taxon>Eukaryota</taxon>
        <taxon>Viridiplantae</taxon>
        <taxon>Streptophyta</taxon>
        <taxon>Embryophyta</taxon>
        <taxon>Tracheophyta</taxon>
        <taxon>Spermatophyta</taxon>
        <taxon>Magnoliopsida</taxon>
        <taxon>eudicotyledons</taxon>
        <taxon>Gunneridae</taxon>
        <taxon>Pentapetalae</taxon>
        <taxon>asterids</taxon>
        <taxon>Ericales</taxon>
        <taxon>Actinidiaceae</taxon>
        <taxon>Actinidia</taxon>
    </lineage>
</organism>
<evidence type="ECO:0000256" key="8">
    <source>
        <dbReference type="SAM" id="MobiDB-lite"/>
    </source>
</evidence>
<name>A0A7J0GMT2_9ERIC</name>
<dbReference type="InterPro" id="IPR032675">
    <property type="entry name" value="LRR_dom_sf"/>
</dbReference>
<comment type="caution">
    <text evidence="12">The sequence shown here is derived from an EMBL/GenBank/DDBJ whole genome shotgun (WGS) entry which is preliminary data.</text>
</comment>
<evidence type="ECO:0000256" key="5">
    <source>
        <dbReference type="ARBA" id="ARBA00022989"/>
    </source>
</evidence>
<keyword evidence="12" id="KW-0808">Transferase</keyword>
<evidence type="ECO:0000256" key="6">
    <source>
        <dbReference type="ARBA" id="ARBA00023136"/>
    </source>
</evidence>
<evidence type="ECO:0000256" key="3">
    <source>
        <dbReference type="ARBA" id="ARBA00022692"/>
    </source>
</evidence>
<dbReference type="InterPro" id="IPR013210">
    <property type="entry name" value="LRR_N_plant-typ"/>
</dbReference>
<dbReference type="PANTHER" id="PTHR48010:SF22">
    <property type="entry name" value="OS09G0376600 PROTEIN"/>
    <property type="match status" value="1"/>
</dbReference>
<dbReference type="SUPFAM" id="SSF52058">
    <property type="entry name" value="L domain-like"/>
    <property type="match status" value="1"/>
</dbReference>
<dbReference type="PROSITE" id="PS00107">
    <property type="entry name" value="PROTEIN_KINASE_ATP"/>
    <property type="match status" value="1"/>
</dbReference>
<feature type="transmembrane region" description="Helical" evidence="9">
    <location>
        <begin position="251"/>
        <end position="273"/>
    </location>
</feature>
<evidence type="ECO:0000256" key="10">
    <source>
        <dbReference type="SAM" id="SignalP"/>
    </source>
</evidence>
<evidence type="ECO:0000256" key="9">
    <source>
        <dbReference type="SAM" id="Phobius"/>
    </source>
</evidence>
<dbReference type="InterPro" id="IPR001611">
    <property type="entry name" value="Leu-rich_rpt"/>
</dbReference>
<keyword evidence="4" id="KW-0677">Repeat</keyword>
<dbReference type="EMBL" id="BJWL01000023">
    <property type="protein sequence ID" value="GFZ12038.1"/>
    <property type="molecule type" value="Genomic_DNA"/>
</dbReference>
<accession>A0A7J0GMT2</accession>
<evidence type="ECO:0000313" key="13">
    <source>
        <dbReference type="Proteomes" id="UP000585474"/>
    </source>
</evidence>
<proteinExistence type="predicted"/>
<dbReference type="OrthoDB" id="69842at2759"/>
<dbReference type="Pfam" id="PF00560">
    <property type="entry name" value="LRR_1"/>
    <property type="match status" value="2"/>
</dbReference>
<dbReference type="InterPro" id="IPR011009">
    <property type="entry name" value="Kinase-like_dom_sf"/>
</dbReference>
<dbReference type="GO" id="GO:0004672">
    <property type="term" value="F:protein kinase activity"/>
    <property type="evidence" value="ECO:0007669"/>
    <property type="project" value="InterPro"/>
</dbReference>
<evidence type="ECO:0000256" key="4">
    <source>
        <dbReference type="ARBA" id="ARBA00022737"/>
    </source>
</evidence>
<dbReference type="GO" id="GO:0016020">
    <property type="term" value="C:membrane"/>
    <property type="evidence" value="ECO:0007669"/>
    <property type="project" value="UniProtKB-SubCell"/>
</dbReference>
<sequence>MDRVFIHLVFVTFFLLFFTVSSEDEEVKQALVRFMGKLTPANVERALNFGWNVTSDPCRDKWQGVSCDSQLNSVRKIVLDRINLTGDFDAAALCMASSLLVLSLNDNNIGGEITQEILNCQYLTHLYLSGNRFWGSLPDNFSRLCNLKRLDLSDNNLSGQLPDLSRVSGLLSFHAQDNQFSGEIPEIDFSNLLAFNVSNNNLNGVIPDVKGRFGENSFSGNPELCGKPLPKACPMPPPAEKESKSSSKNRFLIYSGYGLLGLVVVLFVAFKLIKKRRPKTEKSNNVVEANNSTNKASKNSRDFKTSMGNRSEYSITSIESGMVSSSLVVLSSPMVNGLKFEDLLRAPAELVGKGKHGSLYKVELGGGVTLAVKRIKDWEIGKEDFKKRMMRIDQVKHPNVLPAMAYYCSKQERLPVYEFQQNGSLFRLLHGNFILTRLIIVESRFLVLADGCIVSSATDWDFGSQNGQVFGWESRVSIAASIAQALAFMHDELRSDGIAHGNLKSSNILLNKDMLPCISEYGLMAVDESRPTDPFKADIYGFGMILLELLTGKVVQNSGFNLASWVNSVVREEWTVEVFDKALISEGASEERMVNLLQVALKCVNPSPEARPSTSQVATIMNSIKEEEEERSISSAP</sequence>
<evidence type="ECO:0000256" key="2">
    <source>
        <dbReference type="ARBA" id="ARBA00022614"/>
    </source>
</evidence>
<dbReference type="PROSITE" id="PS50011">
    <property type="entry name" value="PROTEIN_KINASE_DOM"/>
    <property type="match status" value="1"/>
</dbReference>
<evidence type="ECO:0000259" key="11">
    <source>
        <dbReference type="PROSITE" id="PS50011"/>
    </source>
</evidence>
<dbReference type="Gene3D" id="3.80.10.10">
    <property type="entry name" value="Ribonuclease Inhibitor"/>
    <property type="match status" value="2"/>
</dbReference>
<feature type="signal peptide" evidence="10">
    <location>
        <begin position="1"/>
        <end position="22"/>
    </location>
</feature>
<dbReference type="InterPro" id="IPR017441">
    <property type="entry name" value="Protein_kinase_ATP_BS"/>
</dbReference>
<reference evidence="12 13" key="1">
    <citation type="submission" date="2019-07" db="EMBL/GenBank/DDBJ databases">
        <title>De Novo Assembly of kiwifruit Actinidia rufa.</title>
        <authorList>
            <person name="Sugita-Konishi S."/>
            <person name="Sato K."/>
            <person name="Mori E."/>
            <person name="Abe Y."/>
            <person name="Kisaki G."/>
            <person name="Hamano K."/>
            <person name="Suezawa K."/>
            <person name="Otani M."/>
            <person name="Fukuda T."/>
            <person name="Manabe T."/>
            <person name="Gomi K."/>
            <person name="Tabuchi M."/>
            <person name="Akimitsu K."/>
            <person name="Kataoka I."/>
        </authorList>
    </citation>
    <scope>NUCLEOTIDE SEQUENCE [LARGE SCALE GENOMIC DNA]</scope>
    <source>
        <strain evidence="13">cv. Fuchu</strain>
    </source>
</reference>
<dbReference type="Proteomes" id="UP000585474">
    <property type="component" value="Unassembled WGS sequence"/>
</dbReference>
<gene>
    <name evidence="12" type="ORF">Acr_23g0004230</name>
</gene>
<keyword evidence="3 9" id="KW-0812">Transmembrane</keyword>
<feature type="region of interest" description="Disordered" evidence="8">
    <location>
        <begin position="281"/>
        <end position="305"/>
    </location>
</feature>
<keyword evidence="7" id="KW-0547">Nucleotide-binding</keyword>
<keyword evidence="7" id="KW-0067">ATP-binding</keyword>
<keyword evidence="2" id="KW-0433">Leucine-rich repeat</keyword>
<evidence type="ECO:0000256" key="7">
    <source>
        <dbReference type="PROSITE-ProRule" id="PRU10141"/>
    </source>
</evidence>
<dbReference type="InterPro" id="IPR050994">
    <property type="entry name" value="At_inactive_RLKs"/>
</dbReference>
<evidence type="ECO:0000313" key="12">
    <source>
        <dbReference type="EMBL" id="GFZ12038.1"/>
    </source>
</evidence>
<dbReference type="Gene3D" id="1.10.510.10">
    <property type="entry name" value="Transferase(Phosphotransferase) domain 1"/>
    <property type="match status" value="2"/>
</dbReference>
<keyword evidence="5 9" id="KW-1133">Transmembrane helix</keyword>
<evidence type="ECO:0000256" key="1">
    <source>
        <dbReference type="ARBA" id="ARBA00004370"/>
    </source>
</evidence>
<dbReference type="InterPro" id="IPR000719">
    <property type="entry name" value="Prot_kinase_dom"/>
</dbReference>
<keyword evidence="13" id="KW-1185">Reference proteome</keyword>
<protein>
    <submittedName>
        <fullName evidence="12">Leucine-rich repeat protein kinase family protein</fullName>
    </submittedName>
</protein>
<dbReference type="GO" id="GO:0005524">
    <property type="term" value="F:ATP binding"/>
    <property type="evidence" value="ECO:0007669"/>
    <property type="project" value="UniProtKB-UniRule"/>
</dbReference>
<dbReference type="PROSITE" id="PS51450">
    <property type="entry name" value="LRR"/>
    <property type="match status" value="1"/>
</dbReference>
<feature type="domain" description="Protein kinase" evidence="11">
    <location>
        <begin position="345"/>
        <end position="624"/>
    </location>
</feature>
<dbReference type="Pfam" id="PF08263">
    <property type="entry name" value="LRRNT_2"/>
    <property type="match status" value="1"/>
</dbReference>